<proteinExistence type="inferred from homology"/>
<dbReference type="Pfam" id="PF01219">
    <property type="entry name" value="DAGK_prokar"/>
    <property type="match status" value="1"/>
</dbReference>
<dbReference type="GO" id="GO:0005886">
    <property type="term" value="C:plasma membrane"/>
    <property type="evidence" value="ECO:0007669"/>
    <property type="project" value="UniProtKB-SubCell"/>
</dbReference>
<evidence type="ECO:0000256" key="2">
    <source>
        <dbReference type="ARBA" id="ARBA00005967"/>
    </source>
</evidence>
<feature type="binding site" evidence="18">
    <location>
        <position position="24"/>
    </location>
    <ligand>
        <name>a divalent metal cation</name>
        <dbReference type="ChEBI" id="CHEBI:60240"/>
    </ligand>
</feature>
<evidence type="ECO:0000256" key="12">
    <source>
        <dbReference type="ARBA" id="ARBA00023136"/>
    </source>
</evidence>
<reference evidence="20 21" key="1">
    <citation type="submission" date="2017-02" db="EMBL/GenBank/DDBJ databases">
        <authorList>
            <person name="Peterson S.W."/>
        </authorList>
    </citation>
    <scope>NUCLEOTIDE SEQUENCE [LARGE SCALE GENOMIC DNA]</scope>
    <source>
        <strain evidence="20 21">DSM 22323</strain>
    </source>
</reference>
<feature type="binding site" evidence="17">
    <location>
        <begin position="90"/>
        <end position="91"/>
    </location>
    <ligand>
        <name>ATP</name>
        <dbReference type="ChEBI" id="CHEBI:30616"/>
    </ligand>
</feature>
<dbReference type="InterPro" id="IPR033717">
    <property type="entry name" value="UDPK"/>
</dbReference>
<evidence type="ECO:0000256" key="7">
    <source>
        <dbReference type="ARBA" id="ARBA00022741"/>
    </source>
</evidence>
<evidence type="ECO:0000256" key="11">
    <source>
        <dbReference type="ARBA" id="ARBA00023098"/>
    </source>
</evidence>
<keyword evidence="13" id="KW-0594">Phospholipid biosynthesis</keyword>
<dbReference type="STRING" id="619805.SAMN05660477_00987"/>
<dbReference type="Proteomes" id="UP000191112">
    <property type="component" value="Unassembled WGS sequence"/>
</dbReference>
<evidence type="ECO:0000256" key="1">
    <source>
        <dbReference type="ARBA" id="ARBA00004651"/>
    </source>
</evidence>
<evidence type="ECO:0000256" key="8">
    <source>
        <dbReference type="ARBA" id="ARBA00022777"/>
    </source>
</evidence>
<keyword evidence="21" id="KW-1185">Reference proteome</keyword>
<keyword evidence="12 19" id="KW-0472">Membrane</keyword>
<name>A0A1T5DTL5_9FLAO</name>
<feature type="active site" description="Proton acceptor" evidence="15">
    <location>
        <position position="65"/>
    </location>
</feature>
<keyword evidence="10 19" id="KW-1133">Transmembrane helix</keyword>
<feature type="binding site" evidence="18">
    <location>
        <position position="72"/>
    </location>
    <ligand>
        <name>a divalent metal cation</name>
        <dbReference type="ChEBI" id="CHEBI:60240"/>
    </ligand>
</feature>
<keyword evidence="7 17" id="KW-0547">Nucleotide-binding</keyword>
<dbReference type="AlphaFoldDB" id="A0A1T5DTL5"/>
<keyword evidence="3" id="KW-1003">Cell membrane</keyword>
<dbReference type="GO" id="GO:0008654">
    <property type="term" value="P:phospholipid biosynthetic process"/>
    <property type="evidence" value="ECO:0007669"/>
    <property type="project" value="UniProtKB-KW"/>
</dbReference>
<keyword evidence="11" id="KW-0443">Lipid metabolism</keyword>
<dbReference type="GO" id="GO:0046872">
    <property type="term" value="F:metal ion binding"/>
    <property type="evidence" value="ECO:0007669"/>
    <property type="project" value="UniProtKB-KW"/>
</dbReference>
<keyword evidence="5" id="KW-0808">Transferase</keyword>
<dbReference type="PANTHER" id="PTHR34299">
    <property type="entry name" value="DIACYLGLYCEROL KINASE"/>
    <property type="match status" value="1"/>
</dbReference>
<keyword evidence="4" id="KW-0444">Lipid biosynthesis</keyword>
<sequence length="118" mass="13580">MKKPPLHKSFYYTFKGLFWLLKNERNFQIHCLGLLVNLILIFYFKLQTWEIVTVLSVTFGVMITEALNTCIEKICDFIEPNFDKRIGVIKDVAGAAVLIASILAVVVGAIIYWKYIFS</sequence>
<evidence type="ECO:0000313" key="21">
    <source>
        <dbReference type="Proteomes" id="UP000191112"/>
    </source>
</evidence>
<dbReference type="OrthoDB" id="1493837at2"/>
<evidence type="ECO:0000256" key="9">
    <source>
        <dbReference type="ARBA" id="ARBA00022840"/>
    </source>
</evidence>
<feature type="binding site" evidence="17">
    <location>
        <position position="72"/>
    </location>
    <ligand>
        <name>ATP</name>
        <dbReference type="ChEBI" id="CHEBI:30616"/>
    </ligand>
</feature>
<dbReference type="GO" id="GO:0005524">
    <property type="term" value="F:ATP binding"/>
    <property type="evidence" value="ECO:0007669"/>
    <property type="project" value="UniProtKB-KW"/>
</dbReference>
<dbReference type="EMBL" id="FUYZ01000002">
    <property type="protein sequence ID" value="SKB74860.1"/>
    <property type="molecule type" value="Genomic_DNA"/>
</dbReference>
<evidence type="ECO:0000256" key="3">
    <source>
        <dbReference type="ARBA" id="ARBA00022475"/>
    </source>
</evidence>
<dbReference type="GO" id="GO:0016301">
    <property type="term" value="F:kinase activity"/>
    <property type="evidence" value="ECO:0007669"/>
    <property type="project" value="UniProtKB-KW"/>
</dbReference>
<feature type="transmembrane region" description="Helical" evidence="19">
    <location>
        <begin position="27"/>
        <end position="45"/>
    </location>
</feature>
<dbReference type="PANTHER" id="PTHR34299:SF1">
    <property type="entry name" value="DIACYLGLYCEROL KINASE"/>
    <property type="match status" value="1"/>
</dbReference>
<evidence type="ECO:0000256" key="15">
    <source>
        <dbReference type="PIRSR" id="PIRSR600829-1"/>
    </source>
</evidence>
<dbReference type="RefSeq" id="WP_079666256.1">
    <property type="nucleotide sequence ID" value="NZ_FUYZ01000002.1"/>
</dbReference>
<dbReference type="Gene3D" id="1.10.287.3610">
    <property type="match status" value="1"/>
</dbReference>
<feature type="transmembrane region" description="Helical" evidence="19">
    <location>
        <begin position="92"/>
        <end position="113"/>
    </location>
</feature>
<organism evidence="20 21">
    <name type="scientific">Soonwooa buanensis</name>
    <dbReference type="NCBI Taxonomy" id="619805"/>
    <lineage>
        <taxon>Bacteria</taxon>
        <taxon>Pseudomonadati</taxon>
        <taxon>Bacteroidota</taxon>
        <taxon>Flavobacteriia</taxon>
        <taxon>Flavobacteriales</taxon>
        <taxon>Weeksellaceae</taxon>
        <taxon>Chryseobacterium group</taxon>
        <taxon>Soonwooa</taxon>
    </lineage>
</organism>
<evidence type="ECO:0000313" key="20">
    <source>
        <dbReference type="EMBL" id="SKB74860.1"/>
    </source>
</evidence>
<accession>A0A1T5DTL5</accession>
<keyword evidence="8 20" id="KW-0418">Kinase</keyword>
<feature type="binding site" evidence="16">
    <location>
        <position position="65"/>
    </location>
    <ligand>
        <name>substrate</name>
    </ligand>
</feature>
<evidence type="ECO:0000256" key="10">
    <source>
        <dbReference type="ARBA" id="ARBA00022989"/>
    </source>
</evidence>
<keyword evidence="9 17" id="KW-0067">ATP-binding</keyword>
<gene>
    <name evidence="20" type="ORF">SAMN05660477_00987</name>
</gene>
<evidence type="ECO:0000256" key="16">
    <source>
        <dbReference type="PIRSR" id="PIRSR600829-2"/>
    </source>
</evidence>
<evidence type="ECO:0000256" key="5">
    <source>
        <dbReference type="ARBA" id="ARBA00022679"/>
    </source>
</evidence>
<keyword evidence="18" id="KW-0479">Metal-binding</keyword>
<evidence type="ECO:0000256" key="6">
    <source>
        <dbReference type="ARBA" id="ARBA00022692"/>
    </source>
</evidence>
<dbReference type="InterPro" id="IPR036945">
    <property type="entry name" value="DAGK_sf"/>
</dbReference>
<evidence type="ECO:0000256" key="13">
    <source>
        <dbReference type="ARBA" id="ARBA00023209"/>
    </source>
</evidence>
<comment type="cofactor">
    <cofactor evidence="18">
        <name>Mg(2+)</name>
        <dbReference type="ChEBI" id="CHEBI:18420"/>
    </cofactor>
    <text evidence="18">Mn(2+), Zn(2+), Cd(2+) and Co(2+) support activity to lesser extents.</text>
</comment>
<comment type="subcellular location">
    <subcellularLocation>
        <location evidence="1">Cell membrane</location>
        <topology evidence="1">Multi-pass membrane protein</topology>
    </subcellularLocation>
</comment>
<keyword evidence="14" id="KW-1208">Phospholipid metabolism</keyword>
<evidence type="ECO:0000256" key="18">
    <source>
        <dbReference type="PIRSR" id="PIRSR600829-4"/>
    </source>
</evidence>
<keyword evidence="18" id="KW-0460">Magnesium</keyword>
<feature type="binding site" evidence="17">
    <location>
        <position position="24"/>
    </location>
    <ligand>
        <name>ATP</name>
        <dbReference type="ChEBI" id="CHEBI:30616"/>
    </ligand>
</feature>
<evidence type="ECO:0000256" key="17">
    <source>
        <dbReference type="PIRSR" id="PIRSR600829-3"/>
    </source>
</evidence>
<evidence type="ECO:0000256" key="19">
    <source>
        <dbReference type="SAM" id="Phobius"/>
    </source>
</evidence>
<feature type="binding site" evidence="17">
    <location>
        <position position="12"/>
    </location>
    <ligand>
        <name>ATP</name>
        <dbReference type="ChEBI" id="CHEBI:30616"/>
    </ligand>
</feature>
<evidence type="ECO:0000256" key="4">
    <source>
        <dbReference type="ARBA" id="ARBA00022516"/>
    </source>
</evidence>
<comment type="similarity">
    <text evidence="2">Belongs to the bacterial diacylglycerol kinase family.</text>
</comment>
<evidence type="ECO:0000256" key="14">
    <source>
        <dbReference type="ARBA" id="ARBA00023264"/>
    </source>
</evidence>
<protein>
    <submittedName>
        <fullName evidence="20">Diacylglycerol kinase (ATP)</fullName>
    </submittedName>
</protein>
<dbReference type="InterPro" id="IPR000829">
    <property type="entry name" value="DAGK"/>
</dbReference>
<dbReference type="CDD" id="cd14265">
    <property type="entry name" value="UDPK_IM_like"/>
    <property type="match status" value="1"/>
</dbReference>
<feature type="transmembrane region" description="Helical" evidence="19">
    <location>
        <begin position="51"/>
        <end position="71"/>
    </location>
</feature>
<keyword evidence="6 19" id="KW-0812">Transmembrane</keyword>